<keyword evidence="1" id="KW-1133">Transmembrane helix</keyword>
<evidence type="ECO:0000256" key="1">
    <source>
        <dbReference type="SAM" id="Phobius"/>
    </source>
</evidence>
<keyword evidence="1" id="KW-0812">Transmembrane</keyword>
<protein>
    <recommendedName>
        <fullName evidence="4">Glycosyl hydrolase family 98 putative carbohydrate-binding module domain-containing protein</fullName>
    </recommendedName>
</protein>
<feature type="transmembrane region" description="Helical" evidence="1">
    <location>
        <begin position="297"/>
        <end position="321"/>
    </location>
</feature>
<keyword evidence="3" id="KW-1185">Reference proteome</keyword>
<feature type="transmembrane region" description="Helical" evidence="1">
    <location>
        <begin position="333"/>
        <end position="351"/>
    </location>
</feature>
<organism evidence="2 3">
    <name type="scientific">Gimesia maris</name>
    <dbReference type="NCBI Taxonomy" id="122"/>
    <lineage>
        <taxon>Bacteria</taxon>
        <taxon>Pseudomonadati</taxon>
        <taxon>Planctomycetota</taxon>
        <taxon>Planctomycetia</taxon>
        <taxon>Planctomycetales</taxon>
        <taxon>Planctomycetaceae</taxon>
        <taxon>Gimesia</taxon>
    </lineage>
</organism>
<feature type="transmembrane region" description="Helical" evidence="1">
    <location>
        <begin position="172"/>
        <end position="197"/>
    </location>
</feature>
<gene>
    <name evidence="2" type="ORF">GmarT_16740</name>
</gene>
<feature type="transmembrane region" description="Helical" evidence="1">
    <location>
        <begin position="141"/>
        <end position="160"/>
    </location>
</feature>
<feature type="transmembrane region" description="Helical" evidence="1">
    <location>
        <begin position="358"/>
        <end position="375"/>
    </location>
</feature>
<keyword evidence="1" id="KW-0472">Membrane</keyword>
<feature type="transmembrane region" description="Helical" evidence="1">
    <location>
        <begin position="271"/>
        <end position="290"/>
    </location>
</feature>
<dbReference type="EMBL" id="CP042910">
    <property type="protein sequence ID" value="QEG15831.1"/>
    <property type="molecule type" value="Genomic_DNA"/>
</dbReference>
<accession>A0ABX5YJE5</accession>
<feature type="transmembrane region" description="Helical" evidence="1">
    <location>
        <begin position="9"/>
        <end position="30"/>
    </location>
</feature>
<name>A0ABX5YJE5_9PLAN</name>
<sequence>MFLKQQSSLLSQATVVISLIVFSTTLWGVYTHFSPVPFWDMWSGYIGFYLRVLENDHSVWLSQHNEHRILISRMLFWLDLEYFKGLGVFLVCVNLVIQLGMAFVFFAVVSKKLKADPHKTAIYAFIFCLLFSWVQRENFIWAFQSQFLFVFMFSLLSFLNMGRYTADNKNHYLLLSLFFGCCATFSMANGLLVFPLLVVQALLLRTSRLSLATIIAVGITVSILYFIDYHKPVKHDSAIQSILQSPLLVTVFTLTYLGSPFVFVLGQSYLITAAGFFFLTAAGVCLYCIIKKHALDYVNVTLFIFLLFIVGTALATASGRIFLGVDGALANRYATPALMGWITLVLIGFINRTILPKACFYIAKGCLICIPLLLLPPQIKAFDNFAGTAFHRKIAVLGVANHQYDSFYFEQICYNQEGLLEIIEQSIDKGISVFSSDWIKYENNQISADSIHPEPCMGAIESTEPFQSGSSISYRVKGWAWDPKTQTVPEKIILADKEFNVVGYGISGEPRFDITKAIAGNPFNSGWLAYIINPEVKGPISAYAATDSGLFKIPGKPIELDESVRVMNISRWKGEPSSELLHISGEWKKGATHPRVRQKENQTIYGSWVGGDEYVGKVEFEISPSNDPVNIIYMTGPDSRFQDIEIYDMAGKLLYRFQLPKSINVWSKISLHLKTTENIKIVVADNGNSRGQWSALLIP</sequence>
<proteinExistence type="predicted"/>
<feature type="transmembrane region" description="Helical" evidence="1">
    <location>
        <begin position="82"/>
        <end position="108"/>
    </location>
</feature>
<reference evidence="2 3" key="1">
    <citation type="submission" date="2019-08" db="EMBL/GenBank/DDBJ databases">
        <title>Deep-cultivation of Planctomycetes and their phenomic and genomic characterization uncovers novel biology.</title>
        <authorList>
            <person name="Wiegand S."/>
            <person name="Jogler M."/>
            <person name="Boedeker C."/>
            <person name="Pinto D."/>
            <person name="Vollmers J."/>
            <person name="Rivas-Marin E."/>
            <person name="Kohn T."/>
            <person name="Peeters S.H."/>
            <person name="Heuer A."/>
            <person name="Rast P."/>
            <person name="Oberbeckmann S."/>
            <person name="Bunk B."/>
            <person name="Jeske O."/>
            <person name="Meyerdierks A."/>
            <person name="Storesund J.E."/>
            <person name="Kallscheuer N."/>
            <person name="Luecker S."/>
            <person name="Lage O.M."/>
            <person name="Pohl T."/>
            <person name="Merkel B.J."/>
            <person name="Hornburger P."/>
            <person name="Mueller R.-W."/>
            <person name="Bruemmer F."/>
            <person name="Labrenz M."/>
            <person name="Spormann A.M."/>
            <person name="Op den Camp H."/>
            <person name="Overmann J."/>
            <person name="Amann R."/>
            <person name="Jetten M.S.M."/>
            <person name="Mascher T."/>
            <person name="Medema M.H."/>
            <person name="Devos D.P."/>
            <person name="Kaster A.-K."/>
            <person name="Ovreas L."/>
            <person name="Rohde M."/>
            <person name="Galperin M.Y."/>
            <person name="Jogler C."/>
        </authorList>
    </citation>
    <scope>NUCLEOTIDE SEQUENCE [LARGE SCALE GENOMIC DNA]</scope>
    <source>
        <strain evidence="2 3">DSM 8797</strain>
    </source>
</reference>
<dbReference type="RefSeq" id="WP_081459556.1">
    <property type="nucleotide sequence ID" value="NZ_CP042910.1"/>
</dbReference>
<feature type="transmembrane region" description="Helical" evidence="1">
    <location>
        <begin position="247"/>
        <end position="265"/>
    </location>
</feature>
<evidence type="ECO:0008006" key="4">
    <source>
        <dbReference type="Google" id="ProtNLM"/>
    </source>
</evidence>
<evidence type="ECO:0000313" key="2">
    <source>
        <dbReference type="EMBL" id="QEG15831.1"/>
    </source>
</evidence>
<feature type="transmembrane region" description="Helical" evidence="1">
    <location>
        <begin position="120"/>
        <end position="135"/>
    </location>
</feature>
<evidence type="ECO:0000313" key="3">
    <source>
        <dbReference type="Proteomes" id="UP000322887"/>
    </source>
</evidence>
<feature type="transmembrane region" description="Helical" evidence="1">
    <location>
        <begin position="209"/>
        <end position="227"/>
    </location>
</feature>
<dbReference type="GeneID" id="98646298"/>
<dbReference type="Proteomes" id="UP000322887">
    <property type="component" value="Chromosome"/>
</dbReference>